<dbReference type="PROSITE" id="PS00018">
    <property type="entry name" value="EF_HAND_1"/>
    <property type="match status" value="4"/>
</dbReference>
<dbReference type="Proteomes" id="UP000085678">
    <property type="component" value="Unplaced"/>
</dbReference>
<dbReference type="RefSeq" id="XP_013380547.1">
    <property type="nucleotide sequence ID" value="XM_013525093.1"/>
</dbReference>
<evidence type="ECO:0000313" key="4">
    <source>
        <dbReference type="RefSeq" id="XP_013380547.1"/>
    </source>
</evidence>
<dbReference type="InterPro" id="IPR011992">
    <property type="entry name" value="EF-hand-dom_pair"/>
</dbReference>
<dbReference type="SMART" id="SM00054">
    <property type="entry name" value="EFh"/>
    <property type="match status" value="3"/>
</dbReference>
<dbReference type="GeneID" id="106151712"/>
<organism evidence="3 4">
    <name type="scientific">Lingula anatina</name>
    <name type="common">Brachiopod</name>
    <name type="synonym">Lingula unguis</name>
    <dbReference type="NCBI Taxonomy" id="7574"/>
    <lineage>
        <taxon>Eukaryota</taxon>
        <taxon>Metazoa</taxon>
        <taxon>Spiralia</taxon>
        <taxon>Lophotrochozoa</taxon>
        <taxon>Brachiopoda</taxon>
        <taxon>Linguliformea</taxon>
        <taxon>Lingulata</taxon>
        <taxon>Lingulida</taxon>
        <taxon>Linguloidea</taxon>
        <taxon>Lingulidae</taxon>
        <taxon>Lingula</taxon>
    </lineage>
</organism>
<dbReference type="AlphaFoldDB" id="A0A1S3H3L2"/>
<dbReference type="Pfam" id="PF13202">
    <property type="entry name" value="EF-hand_5"/>
    <property type="match status" value="2"/>
</dbReference>
<gene>
    <name evidence="4" type="primary">LOC106151712</name>
</gene>
<protein>
    <submittedName>
        <fullName evidence="4">Calcium-binding protein 4-like</fullName>
    </submittedName>
</protein>
<reference evidence="4" key="1">
    <citation type="submission" date="2025-08" db="UniProtKB">
        <authorList>
            <consortium name="RefSeq"/>
        </authorList>
    </citation>
    <scope>IDENTIFICATION</scope>
    <source>
        <tissue evidence="4">Gonads</tissue>
    </source>
</reference>
<sequence length="165" mass="18559">MRCRCDKKRAADYTSPLVTRANTKAAFSDIDKDRDNHVSKAEFTEATMTLSRTRSSVAEFDIMDVNNDDRIDPGEFDAELKKPAMCSCDKKRAVDYTSPLVTRANTKAAFSDIDKDRDNHVSKAEFKEAAMALSTKRSSVAEFDIMDVNNDDRIDPGEFDAELKK</sequence>
<dbReference type="InterPro" id="IPR002048">
    <property type="entry name" value="EF_hand_dom"/>
</dbReference>
<accession>A0A1S3H3L2</accession>
<evidence type="ECO:0000313" key="3">
    <source>
        <dbReference type="Proteomes" id="UP000085678"/>
    </source>
</evidence>
<dbReference type="KEGG" id="lak:106151712"/>
<evidence type="ECO:0000259" key="2">
    <source>
        <dbReference type="PROSITE" id="PS50222"/>
    </source>
</evidence>
<feature type="domain" description="EF-hand" evidence="2">
    <location>
        <begin position="101"/>
        <end position="136"/>
    </location>
</feature>
<feature type="domain" description="EF-hand" evidence="2">
    <location>
        <begin position="18"/>
        <end position="53"/>
    </location>
</feature>
<proteinExistence type="predicted"/>
<dbReference type="STRING" id="7574.A0A1S3H3L2"/>
<dbReference type="Gene3D" id="1.10.238.10">
    <property type="entry name" value="EF-hand"/>
    <property type="match status" value="2"/>
</dbReference>
<dbReference type="InParanoid" id="A0A1S3H3L2"/>
<evidence type="ECO:0000256" key="1">
    <source>
        <dbReference type="ARBA" id="ARBA00022837"/>
    </source>
</evidence>
<dbReference type="InterPro" id="IPR018247">
    <property type="entry name" value="EF_Hand_1_Ca_BS"/>
</dbReference>
<keyword evidence="1" id="KW-0106">Calcium</keyword>
<name>A0A1S3H3L2_LINAN</name>
<dbReference type="PROSITE" id="PS50222">
    <property type="entry name" value="EF_HAND_2"/>
    <property type="match status" value="2"/>
</dbReference>
<dbReference type="SUPFAM" id="SSF47473">
    <property type="entry name" value="EF-hand"/>
    <property type="match status" value="1"/>
</dbReference>
<keyword evidence="3" id="KW-1185">Reference proteome</keyword>
<dbReference type="GO" id="GO:0005509">
    <property type="term" value="F:calcium ion binding"/>
    <property type="evidence" value="ECO:0007669"/>
    <property type="project" value="InterPro"/>
</dbReference>